<evidence type="ECO:0000313" key="9">
    <source>
        <dbReference type="Proteomes" id="UP000186894"/>
    </source>
</evidence>
<dbReference type="Gene3D" id="3.40.50.1820">
    <property type="entry name" value="alpha/beta hydrolase"/>
    <property type="match status" value="1"/>
</dbReference>
<comment type="caution">
    <text evidence="8">The sequence shown here is derived from an EMBL/GenBank/DDBJ whole genome shotgun (WGS) entry which is preliminary data.</text>
</comment>
<proteinExistence type="inferred from homology"/>
<organism evidence="8 9">
    <name type="scientific">Rhizobium oryziradicis</name>
    <dbReference type="NCBI Taxonomy" id="1867956"/>
    <lineage>
        <taxon>Bacteria</taxon>
        <taxon>Pseudomonadati</taxon>
        <taxon>Pseudomonadota</taxon>
        <taxon>Alphaproteobacteria</taxon>
        <taxon>Hyphomicrobiales</taxon>
        <taxon>Rhizobiaceae</taxon>
        <taxon>Rhizobium/Agrobacterium group</taxon>
        <taxon>Rhizobium</taxon>
    </lineage>
</organism>
<dbReference type="PANTHER" id="PTHR33938">
    <property type="entry name" value="FERULOYL ESTERASE B-RELATED"/>
    <property type="match status" value="1"/>
</dbReference>
<evidence type="ECO:0000256" key="1">
    <source>
        <dbReference type="ARBA" id="ARBA00006249"/>
    </source>
</evidence>
<dbReference type="EMBL" id="MKIM01000022">
    <property type="protein sequence ID" value="OLP46282.1"/>
    <property type="molecule type" value="Genomic_DNA"/>
</dbReference>
<dbReference type="GO" id="GO:0046872">
    <property type="term" value="F:metal ion binding"/>
    <property type="evidence" value="ECO:0007669"/>
    <property type="project" value="UniProtKB-KW"/>
</dbReference>
<keyword evidence="7" id="KW-1015">Disulfide bond</keyword>
<dbReference type="STRING" id="1867956.BJF95_03570"/>
<dbReference type="Pfam" id="PF07519">
    <property type="entry name" value="Tannase"/>
    <property type="match status" value="1"/>
</dbReference>
<protein>
    <submittedName>
        <fullName evidence="8">Feruloyl esterase</fullName>
    </submittedName>
</protein>
<evidence type="ECO:0000256" key="7">
    <source>
        <dbReference type="ARBA" id="ARBA00023157"/>
    </source>
</evidence>
<dbReference type="PANTHER" id="PTHR33938:SF15">
    <property type="entry name" value="FERULOYL ESTERASE B-RELATED"/>
    <property type="match status" value="1"/>
</dbReference>
<dbReference type="AlphaFoldDB" id="A0A1Q8ZW56"/>
<accession>A0A1Q8ZW56</accession>
<evidence type="ECO:0000256" key="6">
    <source>
        <dbReference type="ARBA" id="ARBA00022837"/>
    </source>
</evidence>
<sequence length="548" mass="58317">MGSGTTAMAAGKMACVELGRTAFDIPGLKIESTKTVSLGDIIDKRDKSPINHCVLRGQIGAHTGVDGKPYAISFEVRLPDEWNGDFVHQFNGGSDGFVVPALGQVMGGDRTQTALGRGFAVVSSDSGHDAMADKDAGLATGTLFGLDPQARRDYGYSAIETLNPAALKIVETYYGKPVRFRYGIGSSNGGRHALVEASRMPGAFNGLLVGYPGYHLPKAAIQHAWDVQAMKPITGDIRTAFTPAAMNVLKKGILASCDALDGLKDGFVADSVACQQKFDIAKLECKSGQADDCLSAAQIKALSTMEKGPHNSKGEQLYSSWIWDTGMASSNWRAWKLDGGKAADGTLAMPRIVALGGPSLAYVFMTPPVKIGGSVDEVENFLLHFNFDTDAPKIFDKTADYPESSYDFMVPPGADNPDLSAFRDAGGKMIVFHGNSDPVFSVVDTIAWYKKLDANNGGKAKNFARFYEVPGMPHGAGGPSTDDFDMFAALVDWVEKGQAPEAIVAGVTAGNKDGQETLGDVKRKLCPYPQVARYTGSDPKSADSFTCQ</sequence>
<keyword evidence="2" id="KW-0719">Serine esterase</keyword>
<evidence type="ECO:0000256" key="4">
    <source>
        <dbReference type="ARBA" id="ARBA00022729"/>
    </source>
</evidence>
<dbReference type="SUPFAM" id="SSF53474">
    <property type="entry name" value="alpha/beta-Hydrolases"/>
    <property type="match status" value="1"/>
</dbReference>
<evidence type="ECO:0000313" key="8">
    <source>
        <dbReference type="EMBL" id="OLP46282.1"/>
    </source>
</evidence>
<keyword evidence="5" id="KW-0378">Hydrolase</keyword>
<evidence type="ECO:0000256" key="3">
    <source>
        <dbReference type="ARBA" id="ARBA00022723"/>
    </source>
</evidence>
<name>A0A1Q8ZW56_9HYPH</name>
<keyword evidence="9" id="KW-1185">Reference proteome</keyword>
<keyword evidence="4" id="KW-0732">Signal</keyword>
<dbReference type="InterPro" id="IPR011118">
    <property type="entry name" value="Tannase/feruloyl_esterase"/>
</dbReference>
<reference evidence="8 9" key="1">
    <citation type="submission" date="2016-09" db="EMBL/GenBank/DDBJ databases">
        <title>Rhizobium oryziradicis sp. nov., isolated from the root of rice.</title>
        <authorList>
            <person name="Zhao J."/>
            <person name="Zhang X."/>
        </authorList>
    </citation>
    <scope>NUCLEOTIDE SEQUENCE [LARGE SCALE GENOMIC DNA]</scope>
    <source>
        <strain evidence="8 9">N19</strain>
    </source>
</reference>
<dbReference type="InterPro" id="IPR029058">
    <property type="entry name" value="AB_hydrolase_fold"/>
</dbReference>
<keyword evidence="3" id="KW-0479">Metal-binding</keyword>
<dbReference type="OrthoDB" id="7197884at2"/>
<evidence type="ECO:0000256" key="2">
    <source>
        <dbReference type="ARBA" id="ARBA00022487"/>
    </source>
</evidence>
<evidence type="ECO:0000256" key="5">
    <source>
        <dbReference type="ARBA" id="ARBA00022801"/>
    </source>
</evidence>
<comment type="similarity">
    <text evidence="1">Belongs to the tannase family.</text>
</comment>
<dbReference type="GO" id="GO:0052689">
    <property type="term" value="F:carboxylic ester hydrolase activity"/>
    <property type="evidence" value="ECO:0007669"/>
    <property type="project" value="UniProtKB-KW"/>
</dbReference>
<keyword evidence="6" id="KW-0106">Calcium</keyword>
<gene>
    <name evidence="8" type="ORF">BJF95_03570</name>
</gene>
<dbReference type="Proteomes" id="UP000186894">
    <property type="component" value="Unassembled WGS sequence"/>
</dbReference>